<protein>
    <submittedName>
        <fullName evidence="2">NAD(P)-binding Rossmann-fold superfamily protein</fullName>
    </submittedName>
</protein>
<keyword evidence="3" id="KW-1185">Reference proteome</keyword>
<evidence type="ECO:0000313" key="2">
    <source>
        <dbReference type="EMBL" id="GFZ04196.1"/>
    </source>
</evidence>
<evidence type="ECO:0000256" key="1">
    <source>
        <dbReference type="ARBA" id="ARBA00006484"/>
    </source>
</evidence>
<dbReference type="Proteomes" id="UP000585474">
    <property type="component" value="Unassembled WGS sequence"/>
</dbReference>
<sequence length="172" mass="18303">MKKLDGKVAIITGGASGIGEATAHAFANHGARAVVILDLDFSRFDRLFAVNVRGMAACVKHAARAMVDGRVRGSIVCTASVAASRAARVRTDYTMSKHAVLGLVRAASQQLGEHGIRVNSVSPYAVATPMIRNEIGKEAEEIERLATDVMPLKGMALKAETHRRCGGVPRLR</sequence>
<dbReference type="Gene3D" id="3.40.50.720">
    <property type="entry name" value="NAD(P)-binding Rossmann-like Domain"/>
    <property type="match status" value="2"/>
</dbReference>
<dbReference type="EMBL" id="BJWL01000016">
    <property type="protein sequence ID" value="GFZ04196.1"/>
    <property type="molecule type" value="Genomic_DNA"/>
</dbReference>
<accession>A0A7J0FZT7</accession>
<dbReference type="PANTHER" id="PTHR42820">
    <property type="entry name" value="SHORT-CHAIN DEHYDROGENASE REDUCTASE"/>
    <property type="match status" value="1"/>
</dbReference>
<gene>
    <name evidence="2" type="ORF">Acr_16g0008200</name>
</gene>
<dbReference type="OrthoDB" id="294295at2759"/>
<dbReference type="PRINTS" id="PR00081">
    <property type="entry name" value="GDHRDH"/>
</dbReference>
<dbReference type="AlphaFoldDB" id="A0A7J0FZT7"/>
<evidence type="ECO:0000313" key="3">
    <source>
        <dbReference type="Proteomes" id="UP000585474"/>
    </source>
</evidence>
<dbReference type="PROSITE" id="PS00061">
    <property type="entry name" value="ADH_SHORT"/>
    <property type="match status" value="1"/>
</dbReference>
<dbReference type="InterPro" id="IPR002347">
    <property type="entry name" value="SDR_fam"/>
</dbReference>
<comment type="similarity">
    <text evidence="1">Belongs to the short-chain dehydrogenases/reductases (SDR) family.</text>
</comment>
<reference evidence="2 3" key="1">
    <citation type="submission" date="2019-07" db="EMBL/GenBank/DDBJ databases">
        <title>De Novo Assembly of kiwifruit Actinidia rufa.</title>
        <authorList>
            <person name="Sugita-Konishi S."/>
            <person name="Sato K."/>
            <person name="Mori E."/>
            <person name="Abe Y."/>
            <person name="Kisaki G."/>
            <person name="Hamano K."/>
            <person name="Suezawa K."/>
            <person name="Otani M."/>
            <person name="Fukuda T."/>
            <person name="Manabe T."/>
            <person name="Gomi K."/>
            <person name="Tabuchi M."/>
            <person name="Akimitsu K."/>
            <person name="Kataoka I."/>
        </authorList>
    </citation>
    <scope>NUCLEOTIDE SEQUENCE [LARGE SCALE GENOMIC DNA]</scope>
    <source>
        <strain evidence="3">cv. Fuchu</strain>
    </source>
</reference>
<organism evidence="2 3">
    <name type="scientific">Actinidia rufa</name>
    <dbReference type="NCBI Taxonomy" id="165716"/>
    <lineage>
        <taxon>Eukaryota</taxon>
        <taxon>Viridiplantae</taxon>
        <taxon>Streptophyta</taxon>
        <taxon>Embryophyta</taxon>
        <taxon>Tracheophyta</taxon>
        <taxon>Spermatophyta</taxon>
        <taxon>Magnoliopsida</taxon>
        <taxon>eudicotyledons</taxon>
        <taxon>Gunneridae</taxon>
        <taxon>Pentapetalae</taxon>
        <taxon>asterids</taxon>
        <taxon>Ericales</taxon>
        <taxon>Actinidiaceae</taxon>
        <taxon>Actinidia</taxon>
    </lineage>
</organism>
<dbReference type="InterPro" id="IPR020904">
    <property type="entry name" value="Sc_DH/Rdtase_CS"/>
</dbReference>
<comment type="caution">
    <text evidence="2">The sequence shown here is derived from an EMBL/GenBank/DDBJ whole genome shotgun (WGS) entry which is preliminary data.</text>
</comment>
<name>A0A7J0FZT7_9ERIC</name>
<dbReference type="InterPro" id="IPR036291">
    <property type="entry name" value="NAD(P)-bd_dom_sf"/>
</dbReference>
<proteinExistence type="inferred from homology"/>
<dbReference type="Pfam" id="PF13561">
    <property type="entry name" value="adh_short_C2"/>
    <property type="match status" value="1"/>
</dbReference>
<dbReference type="PANTHER" id="PTHR42820:SF21">
    <property type="entry name" value="SHORT-CHAIN DEHYDROGENASE REDUCTASE 3B-LIKE"/>
    <property type="match status" value="1"/>
</dbReference>
<dbReference type="SUPFAM" id="SSF51735">
    <property type="entry name" value="NAD(P)-binding Rossmann-fold domains"/>
    <property type="match status" value="1"/>
</dbReference>